<dbReference type="InterPro" id="IPR036568">
    <property type="entry name" value="GGCT-like_sf"/>
</dbReference>
<organism evidence="2 3">
    <name type="scientific">Penicillium flavigenum</name>
    <dbReference type="NCBI Taxonomy" id="254877"/>
    <lineage>
        <taxon>Eukaryota</taxon>
        <taxon>Fungi</taxon>
        <taxon>Dikarya</taxon>
        <taxon>Ascomycota</taxon>
        <taxon>Pezizomycotina</taxon>
        <taxon>Eurotiomycetes</taxon>
        <taxon>Eurotiomycetidae</taxon>
        <taxon>Eurotiales</taxon>
        <taxon>Aspergillaceae</taxon>
        <taxon>Penicillium</taxon>
    </lineage>
</organism>
<proteinExistence type="predicted"/>
<dbReference type="STRING" id="254877.A0A1V6THT3"/>
<comment type="caution">
    <text evidence="2">The sequence shown here is derived from an EMBL/GenBank/DDBJ whole genome shotgun (WGS) entry which is preliminary data.</text>
</comment>
<protein>
    <recommendedName>
        <fullName evidence="1">Gamma-glutamylcyclotransferase AIG2-like domain-containing protein</fullName>
    </recommendedName>
</protein>
<reference evidence="3" key="1">
    <citation type="journal article" date="2017" name="Nat. Microbiol.">
        <title>Global analysis of biosynthetic gene clusters reveals vast potential of secondary metabolite production in Penicillium species.</title>
        <authorList>
            <person name="Nielsen J.C."/>
            <person name="Grijseels S."/>
            <person name="Prigent S."/>
            <person name="Ji B."/>
            <person name="Dainat J."/>
            <person name="Nielsen K.F."/>
            <person name="Frisvad J.C."/>
            <person name="Workman M."/>
            <person name="Nielsen J."/>
        </authorList>
    </citation>
    <scope>NUCLEOTIDE SEQUENCE [LARGE SCALE GENOMIC DNA]</scope>
    <source>
        <strain evidence="3">IBT 14082</strain>
    </source>
</reference>
<evidence type="ECO:0000259" key="1">
    <source>
        <dbReference type="Pfam" id="PF06094"/>
    </source>
</evidence>
<feature type="domain" description="Gamma-glutamylcyclotransferase AIG2-like" evidence="1">
    <location>
        <begin position="54"/>
        <end position="159"/>
    </location>
</feature>
<gene>
    <name evidence="2" type="ORF">PENFLA_c008G11075</name>
</gene>
<dbReference type="Pfam" id="PF06094">
    <property type="entry name" value="GGACT"/>
    <property type="match status" value="1"/>
</dbReference>
<accession>A0A1V6THT3</accession>
<name>A0A1V6THT3_9EURO</name>
<dbReference type="InterPro" id="IPR013024">
    <property type="entry name" value="GGCT-like"/>
</dbReference>
<evidence type="ECO:0000313" key="3">
    <source>
        <dbReference type="Proteomes" id="UP000191342"/>
    </source>
</evidence>
<dbReference type="OrthoDB" id="3262926at2759"/>
<evidence type="ECO:0000313" key="2">
    <source>
        <dbReference type="EMBL" id="OQE25895.1"/>
    </source>
</evidence>
<dbReference type="CDD" id="cd06661">
    <property type="entry name" value="GGCT_like"/>
    <property type="match status" value="1"/>
</dbReference>
<dbReference type="InterPro" id="IPR009288">
    <property type="entry name" value="AIG2-like_dom"/>
</dbReference>
<dbReference type="Proteomes" id="UP000191342">
    <property type="component" value="Unassembled WGS sequence"/>
</dbReference>
<dbReference type="SUPFAM" id="SSF110857">
    <property type="entry name" value="Gamma-glutamyl cyclotransferase-like"/>
    <property type="match status" value="1"/>
</dbReference>
<dbReference type="AlphaFoldDB" id="A0A1V6THT3"/>
<dbReference type="EMBL" id="MLQL01000008">
    <property type="protein sequence ID" value="OQE25895.1"/>
    <property type="molecule type" value="Genomic_DNA"/>
</dbReference>
<dbReference type="Gene3D" id="3.10.490.10">
    <property type="entry name" value="Gamma-glutamyl cyclotransferase-like"/>
    <property type="match status" value="1"/>
</dbReference>
<sequence>MSENRRQLPPPSLMVRKFLEYKASDDAESYFAFPARSPGCPKADWPQTPFSEGYFFYGTLMDPSTLARVLQLPEHPRIRPARVIGYRTKLWAKYPALVRGEPFQPLDGLAYEIRLPEHWERLRAYHSDHYDLVSILLDFPDTGEEEVQGFAFECRGHPEELRDGSFSLEE</sequence>
<keyword evidence="3" id="KW-1185">Reference proteome</keyword>